<dbReference type="InterPro" id="IPR046960">
    <property type="entry name" value="PPR_At4g14850-like_plant"/>
</dbReference>
<dbReference type="Pfam" id="PF20431">
    <property type="entry name" value="E_motif"/>
    <property type="match status" value="1"/>
</dbReference>
<evidence type="ECO:0000256" key="1">
    <source>
        <dbReference type="ARBA" id="ARBA00006643"/>
    </source>
</evidence>
<dbReference type="InterPro" id="IPR002885">
    <property type="entry name" value="PPR_rpt"/>
</dbReference>
<protein>
    <recommendedName>
        <fullName evidence="5">DYW domain-containing protein</fullName>
    </recommendedName>
</protein>
<evidence type="ECO:0000256" key="3">
    <source>
        <dbReference type="PROSITE-ProRule" id="PRU00708"/>
    </source>
</evidence>
<gene>
    <name evidence="6" type="ORF">ACH5RR_031801</name>
</gene>
<dbReference type="Pfam" id="PF14432">
    <property type="entry name" value="DYW_deaminase"/>
    <property type="match status" value="1"/>
</dbReference>
<evidence type="ECO:0000313" key="7">
    <source>
        <dbReference type="Proteomes" id="UP001630127"/>
    </source>
</evidence>
<dbReference type="AlphaFoldDB" id="A0ABD2YJ11"/>
<dbReference type="Gene3D" id="1.25.40.10">
    <property type="entry name" value="Tetratricopeptide repeat domain"/>
    <property type="match status" value="4"/>
</dbReference>
<feature type="repeat" description="PPR" evidence="3">
    <location>
        <begin position="259"/>
        <end position="289"/>
    </location>
</feature>
<feature type="repeat" description="PPR" evidence="3">
    <location>
        <begin position="154"/>
        <end position="188"/>
    </location>
</feature>
<keyword evidence="7" id="KW-1185">Reference proteome</keyword>
<evidence type="ECO:0000313" key="6">
    <source>
        <dbReference type="EMBL" id="KAL3506419.1"/>
    </source>
</evidence>
<dbReference type="InterPro" id="IPR011990">
    <property type="entry name" value="TPR-like_helical_dom_sf"/>
</dbReference>
<dbReference type="NCBIfam" id="TIGR00756">
    <property type="entry name" value="PPR"/>
    <property type="match status" value="5"/>
</dbReference>
<dbReference type="EMBL" id="JBJUIK010000013">
    <property type="protein sequence ID" value="KAL3506419.1"/>
    <property type="molecule type" value="Genomic_DNA"/>
</dbReference>
<evidence type="ECO:0000259" key="5">
    <source>
        <dbReference type="Pfam" id="PF14432"/>
    </source>
</evidence>
<feature type="compositionally biased region" description="Polar residues" evidence="4">
    <location>
        <begin position="59"/>
        <end position="74"/>
    </location>
</feature>
<dbReference type="FunFam" id="1.25.40.10:FF:000366">
    <property type="entry name" value="Pentatricopeptide (PPR) repeat-containing protein"/>
    <property type="match status" value="1"/>
</dbReference>
<feature type="repeat" description="PPR" evidence="3">
    <location>
        <begin position="290"/>
        <end position="324"/>
    </location>
</feature>
<dbReference type="PANTHER" id="PTHR47926:SF492">
    <property type="entry name" value="DYW DOMAIN-CONTAINING PROTEIN"/>
    <property type="match status" value="1"/>
</dbReference>
<feature type="region of interest" description="Disordered" evidence="4">
    <location>
        <begin position="55"/>
        <end position="74"/>
    </location>
</feature>
<dbReference type="FunFam" id="1.25.40.10:FF:000031">
    <property type="entry name" value="Pentatricopeptide repeat-containing protein mitochondrial"/>
    <property type="match status" value="1"/>
</dbReference>
<proteinExistence type="inferred from homology"/>
<evidence type="ECO:0000256" key="4">
    <source>
        <dbReference type="SAM" id="MobiDB-lite"/>
    </source>
</evidence>
<name>A0ABD2YJ11_9GENT</name>
<dbReference type="PANTHER" id="PTHR47926">
    <property type="entry name" value="PENTATRICOPEPTIDE REPEAT-CONTAINING PROTEIN"/>
    <property type="match status" value="1"/>
</dbReference>
<sequence>MTKFDSESLNCRISYPANNYMTSMKKTTRILSVSYPANNYDCMKKTTRILSKQKAVIPSKSTTKNRNPISPQPTKSHLSFTKIIQQNPNQAETHFISLIHSAKTSLQLQQIHTQLILQGISSHSQIIAQLISSSSLHKSINYSLQIFNSFHYPSLFMFNALIRGLTENSYFDKSVEFFKLMLRLNVRPNRLTIPFVLKSVLGLGDKWLGGMIHVGILKMGLEFDSFVRVSLVDMYVKVELFSSALKVFDESPERNKLESVLLWNVVINGCCKNGILEKAIELFEAMPERNLGSWNSLINGLMRNGEVDKAMELFDGMVEKNVVSWTTMIHGLSLNGMHEKALEMFFEMVEEHGVRANDLTLVSVLCACAKIGALEAGIRVHNYLSNKKFRLNAAIGTALVDMYAKCGQIQSASQVFHVTKEKDIRTWSVMIWGWAIHGSVEQALQCFENMKCAGIEPDEVVLLAVLTACSHAGRIDQGLKFFNSLKLDYSIEPTMKHYAVVVDLFGRAGHLAEALRFIQSMALAPDFVIWGALFSACRAHKNVEMAKYVSEKILQLEPKHSGSYVFMSNIYAGAGIWEEVERLRTSMKDKGAVKDTGWSYMEVDGKLHTFVAGDQAHMHTQEIYSKLEEMTNRARELGYMPETELVLHNIEEEEKEDALGSHSEKLAMAFGLISTDLGVVLRIVKNLRICGDCHSLMKYVSKLTQREIVVRDKKRFHHFKDGICSCQDYW</sequence>
<comment type="similarity">
    <text evidence="1">Belongs to the PPR family. PCMP-H subfamily.</text>
</comment>
<feature type="domain" description="DYW" evidence="5">
    <location>
        <begin position="638"/>
        <end position="730"/>
    </location>
</feature>
<keyword evidence="2" id="KW-0677">Repeat</keyword>
<dbReference type="InterPro" id="IPR032867">
    <property type="entry name" value="DYW_dom"/>
</dbReference>
<organism evidence="6 7">
    <name type="scientific">Cinchona calisaya</name>
    <dbReference type="NCBI Taxonomy" id="153742"/>
    <lineage>
        <taxon>Eukaryota</taxon>
        <taxon>Viridiplantae</taxon>
        <taxon>Streptophyta</taxon>
        <taxon>Embryophyta</taxon>
        <taxon>Tracheophyta</taxon>
        <taxon>Spermatophyta</taxon>
        <taxon>Magnoliopsida</taxon>
        <taxon>eudicotyledons</taxon>
        <taxon>Gunneridae</taxon>
        <taxon>Pentapetalae</taxon>
        <taxon>asterids</taxon>
        <taxon>lamiids</taxon>
        <taxon>Gentianales</taxon>
        <taxon>Rubiaceae</taxon>
        <taxon>Cinchonoideae</taxon>
        <taxon>Cinchoneae</taxon>
        <taxon>Cinchona</taxon>
    </lineage>
</organism>
<dbReference type="PROSITE" id="PS51375">
    <property type="entry name" value="PPR"/>
    <property type="match status" value="4"/>
</dbReference>
<dbReference type="SUPFAM" id="SSF48452">
    <property type="entry name" value="TPR-like"/>
    <property type="match status" value="2"/>
</dbReference>
<dbReference type="InterPro" id="IPR046848">
    <property type="entry name" value="E_motif"/>
</dbReference>
<evidence type="ECO:0000256" key="2">
    <source>
        <dbReference type="ARBA" id="ARBA00022737"/>
    </source>
</evidence>
<reference evidence="6 7" key="1">
    <citation type="submission" date="2024-11" db="EMBL/GenBank/DDBJ databases">
        <title>A near-complete genome assembly of Cinchona calisaya.</title>
        <authorList>
            <person name="Lian D.C."/>
            <person name="Zhao X.W."/>
            <person name="Wei L."/>
        </authorList>
    </citation>
    <scope>NUCLEOTIDE SEQUENCE [LARGE SCALE GENOMIC DNA]</scope>
    <source>
        <tissue evidence="6">Nenye</tissue>
    </source>
</reference>
<dbReference type="Pfam" id="PF01535">
    <property type="entry name" value="PPR"/>
    <property type="match status" value="5"/>
</dbReference>
<dbReference type="Proteomes" id="UP001630127">
    <property type="component" value="Unassembled WGS sequence"/>
</dbReference>
<comment type="caution">
    <text evidence="6">The sequence shown here is derived from an EMBL/GenBank/DDBJ whole genome shotgun (WGS) entry which is preliminary data.</text>
</comment>
<dbReference type="Pfam" id="PF13041">
    <property type="entry name" value="PPR_2"/>
    <property type="match status" value="1"/>
</dbReference>
<accession>A0ABD2YJ11</accession>
<feature type="repeat" description="PPR" evidence="3">
    <location>
        <begin position="423"/>
        <end position="457"/>
    </location>
</feature>